<dbReference type="EMBL" id="JAVDQF010000001">
    <property type="protein sequence ID" value="MDR6267892.1"/>
    <property type="molecule type" value="Genomic_DNA"/>
</dbReference>
<dbReference type="PANTHER" id="PTHR21089:SF1">
    <property type="entry name" value="BIFUNCTIONAL 3-DEHYDROQUINATE DEHYDRATASE_SHIKIMATE DEHYDROGENASE, CHLOROPLASTIC"/>
    <property type="match status" value="1"/>
</dbReference>
<name>A0ABU1J651_9MICC</name>
<dbReference type="InterPro" id="IPR022893">
    <property type="entry name" value="Shikimate_DH_fam"/>
</dbReference>
<evidence type="ECO:0000313" key="4">
    <source>
        <dbReference type="EMBL" id="MDR6267892.1"/>
    </source>
</evidence>
<proteinExistence type="predicted"/>
<reference evidence="4 5" key="1">
    <citation type="submission" date="2023-07" db="EMBL/GenBank/DDBJ databases">
        <title>Sequencing the genomes of 1000 actinobacteria strains.</title>
        <authorList>
            <person name="Klenk H.-P."/>
        </authorList>
    </citation>
    <scope>NUCLEOTIDE SEQUENCE [LARGE SCALE GENOMIC DNA]</scope>
    <source>
        <strain evidence="4 5">DSM 14555</strain>
    </source>
</reference>
<feature type="domain" description="Shikimate dehydrogenase substrate binding N-terminal" evidence="3">
    <location>
        <begin position="7"/>
        <end position="90"/>
    </location>
</feature>
<comment type="pathway">
    <text evidence="1">Metabolic intermediate biosynthesis; chorismate biosynthesis; chorismate from D-erythrose 4-phosphate and phosphoenolpyruvate: step 4/7.</text>
</comment>
<organism evidence="4 5">
    <name type="scientific">Arthrobacter russicus</name>
    <dbReference type="NCBI Taxonomy" id="172040"/>
    <lineage>
        <taxon>Bacteria</taxon>
        <taxon>Bacillati</taxon>
        <taxon>Actinomycetota</taxon>
        <taxon>Actinomycetes</taxon>
        <taxon>Micrococcales</taxon>
        <taxon>Micrococcaceae</taxon>
        <taxon>Arthrobacter</taxon>
    </lineage>
</organism>
<dbReference type="InterPro" id="IPR046346">
    <property type="entry name" value="Aminoacid_DH-like_N_sf"/>
</dbReference>
<dbReference type="CDD" id="cd01065">
    <property type="entry name" value="NAD_bind_Shikimate_DH"/>
    <property type="match status" value="1"/>
</dbReference>
<dbReference type="Proteomes" id="UP001185069">
    <property type="component" value="Unassembled WGS sequence"/>
</dbReference>
<comment type="caution">
    <text evidence="4">The sequence shown here is derived from an EMBL/GenBank/DDBJ whole genome shotgun (WGS) entry which is preliminary data.</text>
</comment>
<dbReference type="SUPFAM" id="SSF51735">
    <property type="entry name" value="NAD(P)-binding Rossmann-fold domains"/>
    <property type="match status" value="1"/>
</dbReference>
<dbReference type="InterPro" id="IPR036291">
    <property type="entry name" value="NAD(P)-bd_dom_sf"/>
</dbReference>
<dbReference type="RefSeq" id="WP_309795198.1">
    <property type="nucleotide sequence ID" value="NZ_BAAAHY010000006.1"/>
</dbReference>
<evidence type="ECO:0000259" key="3">
    <source>
        <dbReference type="Pfam" id="PF08501"/>
    </source>
</evidence>
<keyword evidence="2" id="KW-0057">Aromatic amino acid biosynthesis</keyword>
<keyword evidence="2" id="KW-0028">Amino-acid biosynthesis</keyword>
<gene>
    <name evidence="4" type="ORF">JOE69_000130</name>
</gene>
<dbReference type="Gene3D" id="3.40.50.720">
    <property type="entry name" value="NAD(P)-binding Rossmann-like Domain"/>
    <property type="match status" value="1"/>
</dbReference>
<dbReference type="Gene3D" id="3.40.50.10860">
    <property type="entry name" value="Leucine Dehydrogenase, chain A, domain 1"/>
    <property type="match status" value="1"/>
</dbReference>
<dbReference type="SUPFAM" id="SSF53223">
    <property type="entry name" value="Aminoacid dehydrogenase-like, N-terminal domain"/>
    <property type="match status" value="1"/>
</dbReference>
<sequence length="286" mass="29535">MQLKAAVIGQPIAHSKSPALHRAAYRALGADIDYRLIEVAPADLADFVAQIRAEQNWSGISVTMPHKASMLALVDARDADVQRTGALNTVLVDPADGRLLGRNTDIIGIVHALRHAGVASVQHAALIGGGGTARAALAALKQLDCQRADVYLRDPAKGGDLAELAAVLGLGLTLRPFAEAADPVTGAGAGAAELVISTLPPGVADPLAEALRGTGRGSNLLLDVAYDPWPSRLAHVWSESGGAVVSGLEMLLYQAVAQVAAFSGCDLAGREDVINVMCDSIGLPER</sequence>
<evidence type="ECO:0000313" key="5">
    <source>
        <dbReference type="Proteomes" id="UP001185069"/>
    </source>
</evidence>
<protein>
    <submittedName>
        <fullName evidence="4">Shikimate dehydrogenase</fullName>
        <ecNumber evidence="4">1.1.1.25</ecNumber>
    </submittedName>
</protein>
<dbReference type="PANTHER" id="PTHR21089">
    <property type="entry name" value="SHIKIMATE DEHYDROGENASE"/>
    <property type="match status" value="1"/>
</dbReference>
<keyword evidence="5" id="KW-1185">Reference proteome</keyword>
<accession>A0ABU1J651</accession>
<keyword evidence="4" id="KW-0560">Oxidoreductase</keyword>
<evidence type="ECO:0000256" key="1">
    <source>
        <dbReference type="ARBA" id="ARBA00004871"/>
    </source>
</evidence>
<evidence type="ECO:0000256" key="2">
    <source>
        <dbReference type="ARBA" id="ARBA00023141"/>
    </source>
</evidence>
<dbReference type="NCBIfam" id="NF001311">
    <property type="entry name" value="PRK00258.1-3"/>
    <property type="match status" value="1"/>
</dbReference>
<dbReference type="Pfam" id="PF08501">
    <property type="entry name" value="Shikimate_dh_N"/>
    <property type="match status" value="1"/>
</dbReference>
<dbReference type="GO" id="GO:0004764">
    <property type="term" value="F:shikimate 3-dehydrogenase (NADP+) activity"/>
    <property type="evidence" value="ECO:0007669"/>
    <property type="project" value="UniProtKB-EC"/>
</dbReference>
<dbReference type="EC" id="1.1.1.25" evidence="4"/>
<dbReference type="InterPro" id="IPR013708">
    <property type="entry name" value="Shikimate_DH-bd_N"/>
</dbReference>